<reference evidence="3" key="1">
    <citation type="submission" date="2017-02" db="EMBL/GenBank/DDBJ databases">
        <authorList>
            <person name="Varghese N."/>
            <person name="Submissions S."/>
        </authorList>
    </citation>
    <scope>NUCLEOTIDE SEQUENCE [LARGE SCALE GENOMIC DNA]</scope>
    <source>
        <strain evidence="3">ATCC 27094</strain>
    </source>
</reference>
<dbReference type="CDD" id="cd00683">
    <property type="entry name" value="Trans_IPPS_HH"/>
    <property type="match status" value="1"/>
</dbReference>
<dbReference type="OrthoDB" id="9807580at2"/>
<evidence type="ECO:0000313" key="3">
    <source>
        <dbReference type="Proteomes" id="UP000190092"/>
    </source>
</evidence>
<dbReference type="Gene3D" id="1.10.600.10">
    <property type="entry name" value="Farnesyl Diphosphate Synthase"/>
    <property type="match status" value="1"/>
</dbReference>
<dbReference type="SFLD" id="SFLDG01018">
    <property type="entry name" value="Squalene/Phytoene_Synthase_Lik"/>
    <property type="match status" value="1"/>
</dbReference>
<sequence length="281" mass="30993">MTATKAFDAAALRAQVSGSSFYAAMRILPKAEREAMFAIYAFCRLVDDIADDGTRSRDQRALELKQWRADIEALYAGRPAGKADFLQGPVQAFGLKKPDFLAVIDGMEMDVVSDIQAPDLDLLALYCDRVACAVGRLSTRIFGMDEAPGLELADRLGRALQLTNILRDLDEDAAIGRLYLPRELLVAAGITTSDPITAVQDVRVDDTCRALAAEAAEHFSAADRVMRARPRGRLLAPRLMSAVYRAMLEDMRTEGWKPPRRRVRIGKPRLLAIVARCCLLP</sequence>
<dbReference type="GO" id="GO:0051996">
    <property type="term" value="F:squalene synthase [NAD(P)H] activity"/>
    <property type="evidence" value="ECO:0007669"/>
    <property type="project" value="InterPro"/>
</dbReference>
<dbReference type="Pfam" id="PF00494">
    <property type="entry name" value="SQS_PSY"/>
    <property type="match status" value="1"/>
</dbReference>
<evidence type="ECO:0000313" key="2">
    <source>
        <dbReference type="EMBL" id="SJZ82788.1"/>
    </source>
</evidence>
<dbReference type="AlphaFoldDB" id="A0A1T4NVM4"/>
<dbReference type="InterPro" id="IPR033904">
    <property type="entry name" value="Trans_IPPS_HH"/>
</dbReference>
<proteinExistence type="predicted"/>
<dbReference type="InterPro" id="IPR008949">
    <property type="entry name" value="Isoprenoid_synthase_dom_sf"/>
</dbReference>
<dbReference type="SFLD" id="SFLDS00005">
    <property type="entry name" value="Isoprenoid_Synthase_Type_I"/>
    <property type="match status" value="1"/>
</dbReference>
<dbReference type="GO" id="GO:0016117">
    <property type="term" value="P:carotenoid biosynthetic process"/>
    <property type="evidence" value="ECO:0007669"/>
    <property type="project" value="InterPro"/>
</dbReference>
<dbReference type="SFLD" id="SFLDG01212">
    <property type="entry name" value="Phytoene_synthase_like"/>
    <property type="match status" value="1"/>
</dbReference>
<keyword evidence="1 2" id="KW-0808">Transferase</keyword>
<dbReference type="Proteomes" id="UP000190092">
    <property type="component" value="Unassembled WGS sequence"/>
</dbReference>
<dbReference type="PANTHER" id="PTHR31480">
    <property type="entry name" value="BIFUNCTIONAL LYCOPENE CYCLASE/PHYTOENE SYNTHASE"/>
    <property type="match status" value="1"/>
</dbReference>
<organism evidence="2 3">
    <name type="scientific">Enhydrobacter aerosaccus</name>
    <dbReference type="NCBI Taxonomy" id="225324"/>
    <lineage>
        <taxon>Bacteria</taxon>
        <taxon>Pseudomonadati</taxon>
        <taxon>Pseudomonadota</taxon>
        <taxon>Alphaproteobacteria</taxon>
        <taxon>Hyphomicrobiales</taxon>
        <taxon>Enhydrobacter</taxon>
    </lineage>
</organism>
<evidence type="ECO:0000256" key="1">
    <source>
        <dbReference type="ARBA" id="ARBA00022679"/>
    </source>
</evidence>
<dbReference type="InterPro" id="IPR002060">
    <property type="entry name" value="Squ/phyt_synthse"/>
</dbReference>
<dbReference type="SUPFAM" id="SSF48576">
    <property type="entry name" value="Terpenoid synthases"/>
    <property type="match status" value="1"/>
</dbReference>
<accession>A0A1T4NVM4</accession>
<dbReference type="InterPro" id="IPR044843">
    <property type="entry name" value="Trans_IPPS_bact-type"/>
</dbReference>
<dbReference type="RefSeq" id="WP_085934139.1">
    <property type="nucleotide sequence ID" value="NZ_FUWJ01000002.1"/>
</dbReference>
<dbReference type="STRING" id="225324.SAMN02745126_02456"/>
<protein>
    <submittedName>
        <fullName evidence="2">Farnesyl-diphosphate farnesyltransferase</fullName>
    </submittedName>
</protein>
<dbReference type="EMBL" id="FUWJ01000002">
    <property type="protein sequence ID" value="SJZ82788.1"/>
    <property type="molecule type" value="Genomic_DNA"/>
</dbReference>
<dbReference type="PROSITE" id="PS01045">
    <property type="entry name" value="SQUALEN_PHYTOEN_SYN_2"/>
    <property type="match status" value="1"/>
</dbReference>
<gene>
    <name evidence="2" type="ORF">SAMN02745126_02456</name>
</gene>
<dbReference type="InterPro" id="IPR017828">
    <property type="entry name" value="SQ_synth_HpnD-like"/>
</dbReference>
<keyword evidence="3" id="KW-1185">Reference proteome</keyword>
<dbReference type="NCBIfam" id="TIGR03465">
    <property type="entry name" value="HpnD"/>
    <property type="match status" value="1"/>
</dbReference>
<dbReference type="GO" id="GO:0004311">
    <property type="term" value="F:geranylgeranyl diphosphate synthase activity"/>
    <property type="evidence" value="ECO:0007669"/>
    <property type="project" value="InterPro"/>
</dbReference>
<name>A0A1T4NVM4_9HYPH</name>
<dbReference type="InterPro" id="IPR019845">
    <property type="entry name" value="Squalene/phytoene_synthase_CS"/>
</dbReference>